<comment type="similarity">
    <text evidence="3">Belongs to the metallo-dependent hydrolases superfamily. Adenosine and AMP deaminases family.</text>
</comment>
<evidence type="ECO:0000256" key="8">
    <source>
        <dbReference type="SAM" id="MobiDB-lite"/>
    </source>
</evidence>
<sequence>MQTKKIGRGRGRDIFLDIKKKKRDKVVVGVSVSPLSNNILVCEYNKNPFPNFFKRGLNVALSTDDPLLIQFRTFFYTKDALLEEYSICAQVFNLSSIDLCEIARNSVLQSGWDDQTKRSWIGKNYSLRGSAGNDIYYTSVPNTRLDYRALILREEENFIKMEGYPKYDKPTLATTLNVMNLDRASTDLADEFDVDAEEEGENVNLSLKHHGINQKINNRGSKDKDKDKDKDNKVETTVMKDIVTLANDSPTETPTTLDNQSFVVPNKSSALNTTSLPDVQSGQKSRNDNTESSTKGKRTREEHDTRGTRAERAQVGSRGEYDEETGQVLDENLEERKRKLSWEEFPNDLVKLDSITPAVSKSSTIDPTNMGPLLPIDLELMKEKEREKQREQAMQSTPKSDLGRSPSPKYIQNANITRPPGILKSLQMSPRSGAHEKHVSFDNGEAELAAKDHVGMPRIHTPRSLSPRGPRKEKTERQFKSDSPQSETSTDESHRRGRDKKARDKKANNAEVPPNKGQDPVSDESKHSEDDNGTQTSPTREHVPAYRSSAFVELVKTPFGTGELLRTDASHCLVKLPTMNVYVRAENCTREVSQDASAKTDFNLKLLTVRAVKKSDLAKICELEAESYPPDEAASSENLYYRFIFASEYFKVLTYNDQAVGFICGTLADSGLSFIIIIII</sequence>
<feature type="region of interest" description="Disordered" evidence="8">
    <location>
        <begin position="384"/>
        <end position="545"/>
    </location>
</feature>
<reference evidence="9 10" key="1">
    <citation type="journal article" date="2013" name="Curr. Biol.">
        <title>The Genome of the Foraminiferan Reticulomyxa filosa.</title>
        <authorList>
            <person name="Glockner G."/>
            <person name="Hulsmann N."/>
            <person name="Schleicher M."/>
            <person name="Noegel A.A."/>
            <person name="Eichinger L."/>
            <person name="Gallinger C."/>
            <person name="Pawlowski J."/>
            <person name="Sierra R."/>
            <person name="Euteneuer U."/>
            <person name="Pillet L."/>
            <person name="Moustafa A."/>
            <person name="Platzer M."/>
            <person name="Groth M."/>
            <person name="Szafranski K."/>
            <person name="Schliwa M."/>
        </authorList>
    </citation>
    <scope>NUCLEOTIDE SEQUENCE [LARGE SCALE GENOMIC DNA]</scope>
</reference>
<dbReference type="GO" id="GO:0046033">
    <property type="term" value="P:AMP metabolic process"/>
    <property type="evidence" value="ECO:0007669"/>
    <property type="project" value="TreeGrafter"/>
</dbReference>
<proteinExistence type="inferred from homology"/>
<dbReference type="EC" id="3.5.4.6" evidence="4"/>
<evidence type="ECO:0000256" key="1">
    <source>
        <dbReference type="ARBA" id="ARBA00001947"/>
    </source>
</evidence>
<dbReference type="SUPFAM" id="SSF51556">
    <property type="entry name" value="Metallo-dependent hydrolases"/>
    <property type="match status" value="1"/>
</dbReference>
<evidence type="ECO:0000256" key="6">
    <source>
        <dbReference type="ARBA" id="ARBA00022801"/>
    </source>
</evidence>
<dbReference type="OrthoDB" id="1723809at2759"/>
<dbReference type="Proteomes" id="UP000023152">
    <property type="component" value="Unassembled WGS sequence"/>
</dbReference>
<comment type="caution">
    <text evidence="9">The sequence shown here is derived from an EMBL/GenBank/DDBJ whole genome shotgun (WGS) entry which is preliminary data.</text>
</comment>
<evidence type="ECO:0000256" key="5">
    <source>
        <dbReference type="ARBA" id="ARBA00022723"/>
    </source>
</evidence>
<dbReference type="SUPFAM" id="SSF55729">
    <property type="entry name" value="Acyl-CoA N-acyltransferases (Nat)"/>
    <property type="match status" value="1"/>
</dbReference>
<dbReference type="InterPro" id="IPR006650">
    <property type="entry name" value="A/AMP_deam_AS"/>
</dbReference>
<dbReference type="Gene3D" id="3.40.630.30">
    <property type="match status" value="1"/>
</dbReference>
<comment type="pathway">
    <text evidence="2">Purine metabolism; IMP biosynthesis via salvage pathway; IMP from AMP: step 1/1.</text>
</comment>
<name>X6M269_RETFI</name>
<dbReference type="InterPro" id="IPR006329">
    <property type="entry name" value="AMPD"/>
</dbReference>
<keyword evidence="6" id="KW-0378">Hydrolase</keyword>
<dbReference type="AlphaFoldDB" id="X6M269"/>
<feature type="compositionally biased region" description="Basic and acidic residues" evidence="8">
    <location>
        <begin position="220"/>
        <end position="234"/>
    </location>
</feature>
<feature type="compositionally biased region" description="Polar residues" evidence="8">
    <location>
        <begin position="246"/>
        <end position="284"/>
    </location>
</feature>
<dbReference type="PROSITE" id="PS00485">
    <property type="entry name" value="A_DEAMINASE"/>
    <property type="match status" value="1"/>
</dbReference>
<dbReference type="UniPathway" id="UPA00591">
    <property type="reaction ID" value="UER00663"/>
</dbReference>
<evidence type="ECO:0000256" key="3">
    <source>
        <dbReference type="ARBA" id="ARBA00006676"/>
    </source>
</evidence>
<feature type="compositionally biased region" description="Basic and acidic residues" evidence="8">
    <location>
        <begin position="299"/>
        <end position="312"/>
    </location>
</feature>
<feature type="compositionally biased region" description="Basic and acidic residues" evidence="8">
    <location>
        <begin position="470"/>
        <end position="480"/>
    </location>
</feature>
<organism evidence="9 10">
    <name type="scientific">Reticulomyxa filosa</name>
    <dbReference type="NCBI Taxonomy" id="46433"/>
    <lineage>
        <taxon>Eukaryota</taxon>
        <taxon>Sar</taxon>
        <taxon>Rhizaria</taxon>
        <taxon>Retaria</taxon>
        <taxon>Foraminifera</taxon>
        <taxon>Monothalamids</taxon>
        <taxon>Reticulomyxidae</taxon>
        <taxon>Reticulomyxa</taxon>
    </lineage>
</organism>
<keyword evidence="7" id="KW-0862">Zinc</keyword>
<dbReference type="Pfam" id="PF19326">
    <property type="entry name" value="AMP_deaminase"/>
    <property type="match status" value="1"/>
</dbReference>
<evidence type="ECO:0000313" key="10">
    <source>
        <dbReference type="Proteomes" id="UP000023152"/>
    </source>
</evidence>
<dbReference type="PANTHER" id="PTHR11359">
    <property type="entry name" value="AMP DEAMINASE"/>
    <property type="match status" value="1"/>
</dbReference>
<dbReference type="Gene3D" id="3.20.20.140">
    <property type="entry name" value="Metal-dependent hydrolases"/>
    <property type="match status" value="1"/>
</dbReference>
<dbReference type="InterPro" id="IPR016181">
    <property type="entry name" value="Acyl_CoA_acyltransferase"/>
</dbReference>
<keyword evidence="10" id="KW-1185">Reference proteome</keyword>
<dbReference type="GO" id="GO:0046872">
    <property type="term" value="F:metal ion binding"/>
    <property type="evidence" value="ECO:0007669"/>
    <property type="project" value="UniProtKB-KW"/>
</dbReference>
<comment type="cofactor">
    <cofactor evidence="1">
        <name>Zn(2+)</name>
        <dbReference type="ChEBI" id="CHEBI:29105"/>
    </cofactor>
</comment>
<protein>
    <recommendedName>
        <fullName evidence="4">AMP deaminase</fullName>
        <ecNumber evidence="4">3.5.4.6</ecNumber>
    </recommendedName>
</protein>
<keyword evidence="5" id="KW-0479">Metal-binding</keyword>
<evidence type="ECO:0000256" key="4">
    <source>
        <dbReference type="ARBA" id="ARBA00012775"/>
    </source>
</evidence>
<evidence type="ECO:0000256" key="7">
    <source>
        <dbReference type="ARBA" id="ARBA00022833"/>
    </source>
</evidence>
<evidence type="ECO:0000256" key="2">
    <source>
        <dbReference type="ARBA" id="ARBA00004955"/>
    </source>
</evidence>
<dbReference type="InterPro" id="IPR032466">
    <property type="entry name" value="Metal_Hydrolase"/>
</dbReference>
<evidence type="ECO:0000313" key="9">
    <source>
        <dbReference type="EMBL" id="ETO07502.1"/>
    </source>
</evidence>
<gene>
    <name evidence="9" type="ORF">RFI_29891</name>
</gene>
<dbReference type="GO" id="GO:0003876">
    <property type="term" value="F:AMP deaminase activity"/>
    <property type="evidence" value="ECO:0007669"/>
    <property type="project" value="UniProtKB-EC"/>
</dbReference>
<dbReference type="GO" id="GO:0005829">
    <property type="term" value="C:cytosol"/>
    <property type="evidence" value="ECO:0007669"/>
    <property type="project" value="TreeGrafter"/>
</dbReference>
<dbReference type="GO" id="GO:0032264">
    <property type="term" value="P:IMP salvage"/>
    <property type="evidence" value="ECO:0007669"/>
    <property type="project" value="UniProtKB-UniPathway"/>
</dbReference>
<accession>X6M269</accession>
<dbReference type="EMBL" id="ASPP01026105">
    <property type="protein sequence ID" value="ETO07502.1"/>
    <property type="molecule type" value="Genomic_DNA"/>
</dbReference>
<dbReference type="PANTHER" id="PTHR11359:SF0">
    <property type="entry name" value="AMP DEAMINASE"/>
    <property type="match status" value="1"/>
</dbReference>
<feature type="region of interest" description="Disordered" evidence="8">
    <location>
        <begin position="200"/>
        <end position="329"/>
    </location>
</feature>